<sequence>MSSRGFIKAQGQVSISNTNDAIKKSLVTLIHSIPPREYWQYILKGYSQGSSEQFFQGSVLHQNTLETTLISIQSGFIKTCISIIHYGEIIQPSSFPNLARYTLPQAVNPASRILYRPAVSVKESSSQLFTYTSLL</sequence>
<dbReference type="Proteomes" id="UP000765509">
    <property type="component" value="Unassembled WGS sequence"/>
</dbReference>
<keyword evidence="2" id="KW-1185">Reference proteome</keyword>
<evidence type="ECO:0000313" key="1">
    <source>
        <dbReference type="EMBL" id="MBW0591576.1"/>
    </source>
</evidence>
<reference evidence="1" key="1">
    <citation type="submission" date="2021-03" db="EMBL/GenBank/DDBJ databases">
        <title>Draft genome sequence of rust myrtle Austropuccinia psidii MF-1, a brazilian biotype.</title>
        <authorList>
            <person name="Quecine M.C."/>
            <person name="Pachon D.M.R."/>
            <person name="Bonatelli M.L."/>
            <person name="Correr F.H."/>
            <person name="Franceschini L.M."/>
            <person name="Leite T.F."/>
            <person name="Margarido G.R.A."/>
            <person name="Almeida C.A."/>
            <person name="Ferrarezi J.A."/>
            <person name="Labate C.A."/>
        </authorList>
    </citation>
    <scope>NUCLEOTIDE SEQUENCE</scope>
    <source>
        <strain evidence="1">MF-1</strain>
    </source>
</reference>
<organism evidence="1 2">
    <name type="scientific">Austropuccinia psidii MF-1</name>
    <dbReference type="NCBI Taxonomy" id="1389203"/>
    <lineage>
        <taxon>Eukaryota</taxon>
        <taxon>Fungi</taxon>
        <taxon>Dikarya</taxon>
        <taxon>Basidiomycota</taxon>
        <taxon>Pucciniomycotina</taxon>
        <taxon>Pucciniomycetes</taxon>
        <taxon>Pucciniales</taxon>
        <taxon>Sphaerophragmiaceae</taxon>
        <taxon>Austropuccinia</taxon>
    </lineage>
</organism>
<evidence type="ECO:0000313" key="2">
    <source>
        <dbReference type="Proteomes" id="UP000765509"/>
    </source>
</evidence>
<comment type="caution">
    <text evidence="1">The sequence shown here is derived from an EMBL/GenBank/DDBJ whole genome shotgun (WGS) entry which is preliminary data.</text>
</comment>
<protein>
    <submittedName>
        <fullName evidence="1">Uncharacterized protein</fullName>
    </submittedName>
</protein>
<dbReference type="EMBL" id="AVOT02143821">
    <property type="protein sequence ID" value="MBW0591576.1"/>
    <property type="molecule type" value="Genomic_DNA"/>
</dbReference>
<name>A0A9Q3QA69_9BASI</name>
<dbReference type="AlphaFoldDB" id="A0A9Q3QA69"/>
<gene>
    <name evidence="1" type="ORF">O181_131291</name>
</gene>
<accession>A0A9Q3QA69</accession>
<proteinExistence type="predicted"/>